<dbReference type="Proteomes" id="UP000249739">
    <property type="component" value="Unassembled WGS sequence"/>
</dbReference>
<comment type="caution">
    <text evidence="3">The sequence shown here is derived from an EMBL/GenBank/DDBJ whole genome shotgun (WGS) entry which is preliminary data.</text>
</comment>
<feature type="transmembrane region" description="Helical" evidence="2">
    <location>
        <begin position="14"/>
        <end position="34"/>
    </location>
</feature>
<reference evidence="3 4" key="1">
    <citation type="submission" date="2017-08" db="EMBL/GenBank/DDBJ databases">
        <title>Infants hospitalized years apart are colonized by the same room-sourced microbial strains.</title>
        <authorList>
            <person name="Brooks B."/>
            <person name="Olm M.R."/>
            <person name="Firek B.A."/>
            <person name="Baker R."/>
            <person name="Thomas B.C."/>
            <person name="Morowitz M.J."/>
            <person name="Banfield J.F."/>
        </authorList>
    </citation>
    <scope>NUCLEOTIDE SEQUENCE [LARGE SCALE GENOMIC DNA]</scope>
    <source>
        <strain evidence="3">S2_006_000_R2_64</strain>
    </source>
</reference>
<keyword evidence="2" id="KW-0812">Transmembrane</keyword>
<evidence type="ECO:0000313" key="4">
    <source>
        <dbReference type="Proteomes" id="UP000249739"/>
    </source>
</evidence>
<accession>A0A2W5FF12</accession>
<organism evidence="3 4">
    <name type="scientific">Micavibrio aeruginosavorus</name>
    <dbReference type="NCBI Taxonomy" id="349221"/>
    <lineage>
        <taxon>Bacteria</taxon>
        <taxon>Pseudomonadati</taxon>
        <taxon>Bdellovibrionota</taxon>
        <taxon>Bdellovibrionia</taxon>
        <taxon>Bdellovibrionales</taxon>
        <taxon>Pseudobdellovibrionaceae</taxon>
        <taxon>Micavibrio</taxon>
    </lineage>
</organism>
<evidence type="ECO:0000313" key="3">
    <source>
        <dbReference type="EMBL" id="PZP54595.1"/>
    </source>
</evidence>
<dbReference type="Pfam" id="PF02325">
    <property type="entry name" value="CCB3_YggT"/>
    <property type="match status" value="1"/>
</dbReference>
<dbReference type="PANTHER" id="PTHR33219:SF14">
    <property type="entry name" value="PROTEIN COFACTOR ASSEMBLY OF COMPLEX C SUBUNIT B CCB3, CHLOROPLASTIC-RELATED"/>
    <property type="match status" value="1"/>
</dbReference>
<evidence type="ECO:0000256" key="1">
    <source>
        <dbReference type="ARBA" id="ARBA00010894"/>
    </source>
</evidence>
<dbReference type="EMBL" id="QFOT01000124">
    <property type="protein sequence ID" value="PZP54595.1"/>
    <property type="molecule type" value="Genomic_DNA"/>
</dbReference>
<proteinExistence type="inferred from homology"/>
<evidence type="ECO:0000256" key="2">
    <source>
        <dbReference type="SAM" id="Phobius"/>
    </source>
</evidence>
<gene>
    <name evidence="3" type="ORF">DI586_09400</name>
</gene>
<sequence>MALIADILFLLLDIYLWIIIAYVIVSWLLAFGVFDARNPKARQIVEFLQKLTDPVMKPIQKAIPPIAGIDLSPIIVIIGIQILKRIIAYAVYA</sequence>
<protein>
    <submittedName>
        <fullName evidence="3">YggT family protein</fullName>
    </submittedName>
</protein>
<keyword evidence="2" id="KW-1133">Transmembrane helix</keyword>
<keyword evidence="2" id="KW-0472">Membrane</keyword>
<dbReference type="AlphaFoldDB" id="A0A2W5FF12"/>
<dbReference type="GO" id="GO:0016020">
    <property type="term" value="C:membrane"/>
    <property type="evidence" value="ECO:0007669"/>
    <property type="project" value="InterPro"/>
</dbReference>
<comment type="similarity">
    <text evidence="1">Belongs to the YggT family.</text>
</comment>
<dbReference type="InterPro" id="IPR003425">
    <property type="entry name" value="CCB3/YggT"/>
</dbReference>
<dbReference type="PANTHER" id="PTHR33219">
    <property type="entry name" value="YLMG HOMOLOG PROTEIN 2, CHLOROPLASTIC"/>
    <property type="match status" value="1"/>
</dbReference>
<name>A0A2W5FF12_9BACT</name>